<name>A0ABT3R4K2_9HYPH</name>
<sequence>MKRFSGPNRAFRFCLIVSCTLFSGALLAAQGSAALAADDMREEGPDSAMRVAITLRGADLATPAVPFPQEAQQRLSGTEPAFMLPRTLRSPGRVQTRSARIVTPRPKPVRSAGLATGHLREKGRSDASRQAAGLSFFGTKAIRFSNIASAKDWNRVKHQRIGGTGPEFCATDDCRERAVVLVGFSRSADKGSFFATLEKANRVVNQNIRYREDQVTYKRLDYWATADETVRNGAGDCEDFAILKYALLLEAGVPASSMSLVVLKDLKRDLFHAVLAVSTNKGHFILDNVASRVYLDKEVPHYRPMFSFSTDRSWIHGLPTDAAPQRVSSLAQIAPGTDRSASRLPLSRSDWSEIYPVERF</sequence>
<gene>
    <name evidence="2" type="ORF">ON753_17155</name>
</gene>
<evidence type="ECO:0000313" key="3">
    <source>
        <dbReference type="Proteomes" id="UP001300261"/>
    </source>
</evidence>
<dbReference type="PANTHER" id="PTHR39327">
    <property type="match status" value="1"/>
</dbReference>
<evidence type="ECO:0000256" key="1">
    <source>
        <dbReference type="SAM" id="SignalP"/>
    </source>
</evidence>
<dbReference type="RefSeq" id="WP_265963826.1">
    <property type="nucleotide sequence ID" value="NZ_JAPEVI010000003.1"/>
</dbReference>
<keyword evidence="3" id="KW-1185">Reference proteome</keyword>
<dbReference type="Proteomes" id="UP001300261">
    <property type="component" value="Unassembled WGS sequence"/>
</dbReference>
<dbReference type="PANTHER" id="PTHR39327:SF1">
    <property type="entry name" value="BLR5470 PROTEIN"/>
    <property type="match status" value="1"/>
</dbReference>
<keyword evidence="1" id="KW-0732">Signal</keyword>
<accession>A0ABT3R4K2</accession>
<proteinExistence type="predicted"/>
<organism evidence="2 3">
    <name type="scientific">Roseibium salinum</name>
    <dbReference type="NCBI Taxonomy" id="1604349"/>
    <lineage>
        <taxon>Bacteria</taxon>
        <taxon>Pseudomonadati</taxon>
        <taxon>Pseudomonadota</taxon>
        <taxon>Alphaproteobacteria</taxon>
        <taxon>Hyphomicrobiales</taxon>
        <taxon>Stappiaceae</taxon>
        <taxon>Roseibium</taxon>
    </lineage>
</organism>
<dbReference type="EMBL" id="JAPEVI010000003">
    <property type="protein sequence ID" value="MCX2724082.1"/>
    <property type="molecule type" value="Genomic_DNA"/>
</dbReference>
<reference evidence="2 3" key="1">
    <citation type="journal article" date="2016" name="Int. J. Syst. Evol. Microbiol.">
        <title>Labrenzia salina sp. nov., isolated from the rhizosphere of the halophyte Arthrocnemum macrostachyum.</title>
        <authorList>
            <person name="Camacho M."/>
            <person name="Redondo-Gomez S."/>
            <person name="Rodriguez-Llorente I."/>
            <person name="Rohde M."/>
            <person name="Sproer C."/>
            <person name="Schumann P."/>
            <person name="Klenk H.P."/>
            <person name="Montero-Calasanz M.D.C."/>
        </authorList>
    </citation>
    <scope>NUCLEOTIDE SEQUENCE [LARGE SCALE GENOMIC DNA]</scope>
    <source>
        <strain evidence="2 3">DSM 29163</strain>
    </source>
</reference>
<dbReference type="InterPro" id="IPR010319">
    <property type="entry name" value="Transglutaminase-like_Cys_pept"/>
</dbReference>
<feature type="signal peptide" evidence="1">
    <location>
        <begin position="1"/>
        <end position="28"/>
    </location>
</feature>
<comment type="caution">
    <text evidence="2">The sequence shown here is derived from an EMBL/GenBank/DDBJ whole genome shotgun (WGS) entry which is preliminary data.</text>
</comment>
<feature type="chain" id="PRO_5045642706" evidence="1">
    <location>
        <begin position="29"/>
        <end position="360"/>
    </location>
</feature>
<dbReference type="InterPro" id="IPR038765">
    <property type="entry name" value="Papain-like_cys_pep_sf"/>
</dbReference>
<dbReference type="SUPFAM" id="SSF54001">
    <property type="entry name" value="Cysteine proteinases"/>
    <property type="match status" value="1"/>
</dbReference>
<protein>
    <submittedName>
        <fullName evidence="2">Transglutaminase-like cysteine peptidase</fullName>
    </submittedName>
</protein>
<dbReference type="Pfam" id="PF06035">
    <property type="entry name" value="Peptidase_C93"/>
    <property type="match status" value="1"/>
</dbReference>
<evidence type="ECO:0000313" key="2">
    <source>
        <dbReference type="EMBL" id="MCX2724082.1"/>
    </source>
</evidence>
<dbReference type="Gene3D" id="3.10.620.30">
    <property type="match status" value="1"/>
</dbReference>